<dbReference type="AlphaFoldDB" id="A0A428TIU4"/>
<accession>A0A428TIU4</accession>
<evidence type="ECO:0000259" key="2">
    <source>
        <dbReference type="Pfam" id="PF24803"/>
    </source>
</evidence>
<feature type="transmembrane region" description="Helical" evidence="1">
    <location>
        <begin position="82"/>
        <end position="101"/>
    </location>
</feature>
<dbReference type="Proteomes" id="UP000287144">
    <property type="component" value="Unassembled WGS sequence"/>
</dbReference>
<dbReference type="Pfam" id="PF24803">
    <property type="entry name" value="DUF7704"/>
    <property type="match status" value="1"/>
</dbReference>
<feature type="domain" description="DUF7704" evidence="2">
    <location>
        <begin position="5"/>
        <end position="137"/>
    </location>
</feature>
<feature type="transmembrane region" description="Helical" evidence="1">
    <location>
        <begin position="121"/>
        <end position="144"/>
    </location>
</feature>
<protein>
    <recommendedName>
        <fullName evidence="2">DUF7704 domain-containing protein</fullName>
    </recommendedName>
</protein>
<feature type="transmembrane region" description="Helical" evidence="1">
    <location>
        <begin position="12"/>
        <end position="30"/>
    </location>
</feature>
<reference evidence="3 4" key="1">
    <citation type="submission" date="2017-06" db="EMBL/GenBank/DDBJ databases">
        <title>Comparative genomic analysis of Ambrosia Fusariam Clade fungi.</title>
        <authorList>
            <person name="Stajich J.E."/>
            <person name="Carrillo J."/>
            <person name="Kijimoto T."/>
            <person name="Eskalen A."/>
            <person name="O'Donnell K."/>
            <person name="Kasson M."/>
        </authorList>
    </citation>
    <scope>NUCLEOTIDE SEQUENCE [LARGE SCALE GENOMIC DNA]</scope>
    <source>
        <strain evidence="3 4">NRRL62579</strain>
    </source>
</reference>
<gene>
    <name evidence="3" type="ORF">CEP52_008297</name>
</gene>
<sequence>MTDQIHPIYRAWFLWVDPILTIAGMYGNLFDHDLALTAAFPNYPLTEEFRPFLYQIGGMGTSYLVLLVLLQRYTQDVVIWRILHFAILWADFTMLTAIYVAMRHEGTLAISDWRALDWFSIVVTGICTVLRAAFCFGGGCQGLWREGEEGLNRG</sequence>
<evidence type="ECO:0000256" key="1">
    <source>
        <dbReference type="SAM" id="Phobius"/>
    </source>
</evidence>
<evidence type="ECO:0000313" key="3">
    <source>
        <dbReference type="EMBL" id="RSM01946.1"/>
    </source>
</evidence>
<proteinExistence type="predicted"/>
<keyword evidence="4" id="KW-1185">Reference proteome</keyword>
<dbReference type="PANTHER" id="PTHR37019:SF1">
    <property type="entry name" value="EXPERA DOMAIN-CONTAINING PROTEIN"/>
    <property type="match status" value="1"/>
</dbReference>
<keyword evidence="1" id="KW-1133">Transmembrane helix</keyword>
<dbReference type="EMBL" id="NKCK01000080">
    <property type="protein sequence ID" value="RSM01946.1"/>
    <property type="molecule type" value="Genomic_DNA"/>
</dbReference>
<name>A0A428TIU4_9HYPO</name>
<keyword evidence="1" id="KW-0812">Transmembrane</keyword>
<dbReference type="PANTHER" id="PTHR37019">
    <property type="entry name" value="CHROMOSOME 1, WHOLE GENOME SHOTGUN SEQUENCE"/>
    <property type="match status" value="1"/>
</dbReference>
<organism evidence="3 4">
    <name type="scientific">Fusarium oligoseptatum</name>
    <dbReference type="NCBI Taxonomy" id="2604345"/>
    <lineage>
        <taxon>Eukaryota</taxon>
        <taxon>Fungi</taxon>
        <taxon>Dikarya</taxon>
        <taxon>Ascomycota</taxon>
        <taxon>Pezizomycotina</taxon>
        <taxon>Sordariomycetes</taxon>
        <taxon>Hypocreomycetidae</taxon>
        <taxon>Hypocreales</taxon>
        <taxon>Nectriaceae</taxon>
        <taxon>Fusarium</taxon>
        <taxon>Fusarium solani species complex</taxon>
    </lineage>
</organism>
<dbReference type="InterPro" id="IPR056121">
    <property type="entry name" value="DUF7704"/>
</dbReference>
<comment type="caution">
    <text evidence="3">The sequence shown here is derived from an EMBL/GenBank/DDBJ whole genome shotgun (WGS) entry which is preliminary data.</text>
</comment>
<keyword evidence="1" id="KW-0472">Membrane</keyword>
<evidence type="ECO:0000313" key="4">
    <source>
        <dbReference type="Proteomes" id="UP000287144"/>
    </source>
</evidence>
<feature type="transmembrane region" description="Helical" evidence="1">
    <location>
        <begin position="52"/>
        <end position="70"/>
    </location>
</feature>